<gene>
    <name evidence="13" type="ORF">I206_06950</name>
</gene>
<evidence type="ECO:0000313" key="13">
    <source>
        <dbReference type="EMBL" id="OCF47172.1"/>
    </source>
</evidence>
<evidence type="ECO:0000256" key="11">
    <source>
        <dbReference type="SAM" id="MobiDB-lite"/>
    </source>
</evidence>
<feature type="compositionally biased region" description="Polar residues" evidence="11">
    <location>
        <begin position="4441"/>
        <end position="4451"/>
    </location>
</feature>
<dbReference type="GO" id="GO:0016887">
    <property type="term" value="F:ATP hydrolysis activity"/>
    <property type="evidence" value="ECO:0007669"/>
    <property type="project" value="InterPro"/>
</dbReference>
<feature type="compositionally biased region" description="Acidic residues" evidence="11">
    <location>
        <begin position="4428"/>
        <end position="4437"/>
    </location>
</feature>
<dbReference type="FunFam" id="3.40.50.300:FF:002472">
    <property type="entry name" value="Midasin"/>
    <property type="match status" value="1"/>
</dbReference>
<dbReference type="Gene3D" id="3.40.50.300">
    <property type="entry name" value="P-loop containing nucleotide triphosphate hydrolases"/>
    <property type="match status" value="6"/>
</dbReference>
<dbReference type="InterPro" id="IPR036465">
    <property type="entry name" value="vWFA_dom_sf"/>
</dbReference>
<evidence type="ECO:0000256" key="6">
    <source>
        <dbReference type="ARBA" id="ARBA00022741"/>
    </source>
</evidence>
<evidence type="ECO:0000259" key="12">
    <source>
        <dbReference type="PROSITE" id="PS50234"/>
    </source>
</evidence>
<dbReference type="Pfam" id="PF07728">
    <property type="entry name" value="AAA_5"/>
    <property type="match status" value="7"/>
</dbReference>
<dbReference type="PANTHER" id="PTHR48103:SF2">
    <property type="entry name" value="MIDASIN"/>
    <property type="match status" value="1"/>
</dbReference>
<feature type="compositionally biased region" description="Acidic residues" evidence="11">
    <location>
        <begin position="4172"/>
        <end position="4181"/>
    </location>
</feature>
<dbReference type="PROSITE" id="PS50234">
    <property type="entry name" value="VWFA"/>
    <property type="match status" value="1"/>
</dbReference>
<feature type="compositionally biased region" description="Acidic residues" evidence="11">
    <location>
        <begin position="4209"/>
        <end position="4226"/>
    </location>
</feature>
<dbReference type="InterPro" id="IPR012099">
    <property type="entry name" value="Midasin"/>
</dbReference>
<dbReference type="PANTHER" id="PTHR48103">
    <property type="entry name" value="MIDASIN-RELATED"/>
    <property type="match status" value="1"/>
</dbReference>
<feature type="compositionally biased region" description="Basic and acidic residues" evidence="11">
    <location>
        <begin position="4466"/>
        <end position="4482"/>
    </location>
</feature>
<evidence type="ECO:0000256" key="4">
    <source>
        <dbReference type="ARBA" id="ARBA00017143"/>
    </source>
</evidence>
<dbReference type="SUPFAM" id="SSF52540">
    <property type="entry name" value="P-loop containing nucleoside triphosphate hydrolases"/>
    <property type="match status" value="6"/>
</dbReference>
<keyword evidence="8 10" id="KW-0143">Chaperone</keyword>
<feature type="compositionally biased region" description="Basic and acidic residues" evidence="11">
    <location>
        <begin position="4242"/>
        <end position="4270"/>
    </location>
</feature>
<dbReference type="InterPro" id="IPR041190">
    <property type="entry name" value="Midasin_AAA_lid_5"/>
</dbReference>
<name>A0A1B9HV72_9TREE</name>
<dbReference type="GO" id="GO:0000055">
    <property type="term" value="P:ribosomal large subunit export from nucleus"/>
    <property type="evidence" value="ECO:0007669"/>
    <property type="project" value="TreeGrafter"/>
</dbReference>
<protein>
    <recommendedName>
        <fullName evidence="4 10">Midasin</fullName>
    </recommendedName>
</protein>
<dbReference type="InterPro" id="IPR040848">
    <property type="entry name" value="AAA_lid_7"/>
</dbReference>
<dbReference type="SMART" id="SM00382">
    <property type="entry name" value="AAA"/>
    <property type="match status" value="5"/>
</dbReference>
<dbReference type="FunFam" id="3.40.50.300:FF:001368">
    <property type="entry name" value="Midasin"/>
    <property type="match status" value="1"/>
</dbReference>
<proteinExistence type="inferred from homology"/>
<feature type="domain" description="VWFA" evidence="12">
    <location>
        <begin position="4800"/>
        <end position="4994"/>
    </location>
</feature>
<dbReference type="GO" id="GO:0030687">
    <property type="term" value="C:preribosome, large subunit precursor"/>
    <property type="evidence" value="ECO:0007669"/>
    <property type="project" value="TreeGrafter"/>
</dbReference>
<evidence type="ECO:0000256" key="3">
    <source>
        <dbReference type="ARBA" id="ARBA00007188"/>
    </source>
</evidence>
<feature type="compositionally biased region" description="Acidic residues" evidence="11">
    <location>
        <begin position="4316"/>
        <end position="4345"/>
    </location>
</feature>
<dbReference type="Pfam" id="PF17865">
    <property type="entry name" value="AAA_lid_5"/>
    <property type="match status" value="1"/>
</dbReference>
<feature type="compositionally biased region" description="Acidic residues" evidence="11">
    <location>
        <begin position="4409"/>
        <end position="4420"/>
    </location>
</feature>
<dbReference type="CDD" id="cd00009">
    <property type="entry name" value="AAA"/>
    <property type="match status" value="2"/>
</dbReference>
<dbReference type="FunFam" id="3.40.50.300:FF:000142">
    <property type="entry name" value="Midasin"/>
    <property type="match status" value="1"/>
</dbReference>
<evidence type="ECO:0000256" key="9">
    <source>
        <dbReference type="ARBA" id="ARBA00023242"/>
    </source>
</evidence>
<evidence type="ECO:0000256" key="10">
    <source>
        <dbReference type="PIRNR" id="PIRNR010340"/>
    </source>
</evidence>
<evidence type="ECO:0000256" key="2">
    <source>
        <dbReference type="ARBA" id="ARBA00004642"/>
    </source>
</evidence>
<evidence type="ECO:0000256" key="1">
    <source>
        <dbReference type="ARBA" id="ARBA00004604"/>
    </source>
</evidence>
<evidence type="ECO:0000256" key="7">
    <source>
        <dbReference type="ARBA" id="ARBA00022840"/>
    </source>
</evidence>
<dbReference type="InterPro" id="IPR027417">
    <property type="entry name" value="P-loop_NTPase"/>
</dbReference>
<comment type="subcellular location">
    <subcellularLocation>
        <location evidence="1">Nucleus</location>
        <location evidence="1">Nucleolus</location>
    </subcellularLocation>
    <subcellularLocation>
        <location evidence="2">Nucleus</location>
        <location evidence="2">Nucleoplasm</location>
    </subcellularLocation>
</comment>
<dbReference type="EMBL" id="KV700117">
    <property type="protein sequence ID" value="OCF47172.1"/>
    <property type="molecule type" value="Genomic_DNA"/>
</dbReference>
<dbReference type="GO" id="GO:0005654">
    <property type="term" value="C:nucleoplasm"/>
    <property type="evidence" value="ECO:0007669"/>
    <property type="project" value="UniProtKB-SubCell"/>
</dbReference>
<reference evidence="13" key="2">
    <citation type="submission" date="2016-07" db="EMBL/GenBank/DDBJ databases">
        <title>Evolution of pathogenesis and genome organization in the Tremellales.</title>
        <authorList>
            <person name="Cuomo C."/>
            <person name="Litvintseva A."/>
            <person name="Heitman J."/>
            <person name="Chen Y."/>
            <person name="Sun S."/>
            <person name="Springer D."/>
            <person name="Dromer F."/>
            <person name="Young S."/>
            <person name="Zeng Q."/>
            <person name="Chapman S."/>
            <person name="Gujja S."/>
            <person name="Saif S."/>
            <person name="Birren B."/>
        </authorList>
    </citation>
    <scope>NUCLEOTIDE SEQUENCE</scope>
    <source>
        <strain evidence="13">CBS 10737</strain>
    </source>
</reference>
<dbReference type="FunFam" id="3.40.50.300:FF:000712">
    <property type="entry name" value="Midasin"/>
    <property type="match status" value="1"/>
</dbReference>
<feature type="compositionally biased region" description="Acidic residues" evidence="11">
    <location>
        <begin position="4363"/>
        <end position="4385"/>
    </location>
</feature>
<dbReference type="InterPro" id="IPR002035">
    <property type="entry name" value="VWF_A"/>
</dbReference>
<dbReference type="SUPFAM" id="SSF53300">
    <property type="entry name" value="vWA-like"/>
    <property type="match status" value="1"/>
</dbReference>
<dbReference type="InterPro" id="IPR003593">
    <property type="entry name" value="AAA+_ATPase"/>
</dbReference>
<comment type="function">
    <text evidence="10">Nuclear chaperone required for maturation and nuclear export of pre-60S ribosome subunits.</text>
</comment>
<evidence type="ECO:0000256" key="5">
    <source>
        <dbReference type="ARBA" id="ARBA00022553"/>
    </source>
</evidence>
<dbReference type="Pfam" id="PF21108">
    <property type="entry name" value="MDN1_4th"/>
    <property type="match status" value="1"/>
</dbReference>
<dbReference type="GO" id="GO:0000027">
    <property type="term" value="P:ribosomal large subunit assembly"/>
    <property type="evidence" value="ECO:0007669"/>
    <property type="project" value="InterPro"/>
</dbReference>
<reference evidence="13" key="1">
    <citation type="submission" date="2013-07" db="EMBL/GenBank/DDBJ databases">
        <title>The Genome Sequence of Cryptococcus pinus CBS10737.</title>
        <authorList>
            <consortium name="The Broad Institute Genome Sequencing Platform"/>
            <person name="Cuomo C."/>
            <person name="Litvintseva A."/>
            <person name="Chen Y."/>
            <person name="Heitman J."/>
            <person name="Sun S."/>
            <person name="Springer D."/>
            <person name="Dromer F."/>
            <person name="Young S.K."/>
            <person name="Zeng Q."/>
            <person name="Gargeya S."/>
            <person name="Fitzgerald M."/>
            <person name="Abouelleil A."/>
            <person name="Alvarado L."/>
            <person name="Berlin A.M."/>
            <person name="Chapman S.B."/>
            <person name="Dewar J."/>
            <person name="Goldberg J."/>
            <person name="Griggs A."/>
            <person name="Gujja S."/>
            <person name="Hansen M."/>
            <person name="Howarth C."/>
            <person name="Imamovic A."/>
            <person name="Larimer J."/>
            <person name="McCowan C."/>
            <person name="Murphy C."/>
            <person name="Pearson M."/>
            <person name="Priest M."/>
            <person name="Roberts A."/>
            <person name="Saif S."/>
            <person name="Shea T."/>
            <person name="Sykes S."/>
            <person name="Wortman J."/>
            <person name="Nusbaum C."/>
            <person name="Birren B."/>
        </authorList>
    </citation>
    <scope>NUCLEOTIDE SEQUENCE [LARGE SCALE GENOMIC DNA]</scope>
    <source>
        <strain evidence="13">CBS 10737</strain>
    </source>
</reference>
<feature type="compositionally biased region" description="Basic and acidic residues" evidence="11">
    <location>
        <begin position="4540"/>
        <end position="4558"/>
    </location>
</feature>
<comment type="similarity">
    <text evidence="3 10">Belongs to the midasin family.</text>
</comment>
<keyword evidence="9 10" id="KW-0539">Nucleus</keyword>
<feature type="region of interest" description="Disordered" evidence="11">
    <location>
        <begin position="1"/>
        <end position="20"/>
    </location>
</feature>
<keyword evidence="6 10" id="KW-0547">Nucleotide-binding</keyword>
<keyword evidence="5" id="KW-0597">Phosphoprotein</keyword>
<dbReference type="PIRSF" id="PIRSF010340">
    <property type="entry name" value="Midasin"/>
    <property type="match status" value="1"/>
</dbReference>
<dbReference type="GO" id="GO:0005730">
    <property type="term" value="C:nucleolus"/>
    <property type="evidence" value="ECO:0007669"/>
    <property type="project" value="UniProtKB-SubCell"/>
</dbReference>
<feature type="compositionally biased region" description="Polar residues" evidence="11">
    <location>
        <begin position="4526"/>
        <end position="4535"/>
    </location>
</feature>
<dbReference type="InterPro" id="IPR048617">
    <property type="entry name" value="MDN1_AAA_lid_4"/>
</dbReference>
<dbReference type="Gene3D" id="3.40.50.410">
    <property type="entry name" value="von Willebrand factor, type A domain"/>
    <property type="match status" value="1"/>
</dbReference>
<feature type="region of interest" description="Disordered" evidence="11">
    <location>
        <begin position="4127"/>
        <end position="4680"/>
    </location>
</feature>
<organism evidence="13">
    <name type="scientific">Kwoniella pini CBS 10737</name>
    <dbReference type="NCBI Taxonomy" id="1296096"/>
    <lineage>
        <taxon>Eukaryota</taxon>
        <taxon>Fungi</taxon>
        <taxon>Dikarya</taxon>
        <taxon>Basidiomycota</taxon>
        <taxon>Agaricomycotina</taxon>
        <taxon>Tremellomycetes</taxon>
        <taxon>Tremellales</taxon>
        <taxon>Cryptococcaceae</taxon>
        <taxon>Kwoniella</taxon>
    </lineage>
</organism>
<accession>A0A1B9HV72</accession>
<keyword evidence="7 10" id="KW-0067">ATP-binding</keyword>
<dbReference type="InterPro" id="IPR011704">
    <property type="entry name" value="ATPase_dyneun-rel_AAA"/>
</dbReference>
<feature type="compositionally biased region" description="Basic and acidic residues" evidence="11">
    <location>
        <begin position="4595"/>
        <end position="4605"/>
    </location>
</feature>
<feature type="compositionally biased region" description="Acidic residues" evidence="11">
    <location>
        <begin position="4607"/>
        <end position="4633"/>
    </location>
</feature>
<dbReference type="Pfam" id="PF17867">
    <property type="entry name" value="AAA_lid_7"/>
    <property type="match status" value="3"/>
</dbReference>
<sequence length="5028" mass="559703">MDLGEGTALPTVEATSTGPLPSYNSPLSLDIRHQLTLLLGDLGCTPTTPSPVTIPRIIFEYTSNIDSSSPVSELLDALSFILAFEGLSEFVISRFQPILIDLLARWVQDPAPTDFSLLERRLSVLTSVADVYPDLWTVISTFILKSPFASSPISALADGDILQTPIERLHALLLSQLRLLSADPDIARRSNWPLEPLHLLRTEHVDRGVRLLAIQVIAKQRSWSEEKRISMEREWVGEVDKVDANIAYNVEVIRLPEGGFDLKKVIADGWMLPILEHQRIRRGEKKNTARISGFTDASPAAQSLTLDVSYNATSTISPIDLSSHVSLVADTLLFCANPSSSSTPFLHVRTTPTDTALRAIASFVTIGSPILLTSLPSSGKTHILQYLSSVLFPSQQPTNRILSIPLADTSIDVKSLIGTYVSSPTNPGTFEWMEGALAKAIRAGRWVIFEDVDRGSTEMLVTLNGIARSLQAGRPGRRARLPIPGRDDIEAGDGFALFVTRTTRTDHFPPTFFGHHIFNEVLLASPSDADILAILSARFQRLPQSLLSTLVQIWHNLRPFDKLSGQVKARDIGLRDLEKWCARVARNLPVSATSQTMEQQGSNVLSNPIYQDEIYLEALDIFVASLDGKGVSLQKKAQMLDVIAQGLGMDDDRMSAMDGRKPNFEISPTSRQLHIGRTIMEVAGSSRRDATSSSRPFALTRPSLILLERIAVSVALGEPTLLVGETGTGKTTAVQHIASIVKKPLTVLNLSMQTESSDLLGGFKPLDASISARNLQIRWQKLFCETFSMGKAQNGAYVEAASKALTSRKWGRCADLWSSSARRAIDKLGKGESENFPPIEGGPQKRRKITRATKVAIQWQSLLVDITDFDLHHVKMNSKLVFSFVEGPLVKAMQSGEWILLDEVNLASQETLEAITTILEGPTASLVLTERGDVEPISRHPQFRLFACMNPATDVGKKDLPPNLRARFTELYVPPPDDDREALIAIVHQYLGDAAAGDRSVILDVVELYTTIKKLSAAKEIVDGSNAAPHYSMRTLARALTFAVESAPIFGLRRGIWEGYLMAFTMSLDDNSAKIAHEVGEKYILNPMKNARAVLAQIPSLPASMDPDDFVRFGPFWLQRGPMPPVSESRYIITPSVQAKLSDLARVILTKRYPVLIQGPTSAGKTSAVEFLARQTGHRFVRINNHEHTDIQEYLGTYVTDPHSGNLVFQEGLLVTAVRQGHWIVLDELNLAPTDVLEALNRLLDDNRELVIPETQEIIKPHPNFILFATQNPPGLYAGRKVLSRAFRNRFLEVHFDDVPKDELETILCQRCQIAPSYAKKIVQVFEELRHRRQASRVFESKSSFATLRDLFRWAERGAVGYQQLAEDGYMLLAERARQDEDKIVIKQVIDSIMKVTVNEDMYSLFDKSSSVLPRMPITTIPPTKMVWTKAMQRLFTLVAAALAHNEPVLLVGETGCGKTSVCEVIAQMFNQQLVGVNCHQNMETADLLGSQRPVRNRLERRSRIISTLSQFDSFSGATTDDELMAACNELAKRDDIDQKTIQECKREIKQSSALFEWSDGPLVHAMTNGDLLLLDEVSLADDSVLERLNSVLEPGRTLVLAEKGGTDIDEATIVADEHFHVVATMNPGGDFGKKELSPALRNRFTEIWVPALNDRGDMLQIIGQGWNSEDLKECTPYILDYFLWFGEKLGDLSGLGLRDILAWVSFTNDMFIKGLSEAQSFHHGGQMVLIDGLESLPQIAGMSIQSIAALRIACLRQLDDFASRLSGGIDLHNDIDLTVQLKPESVAIGDFAIPRGPIVSESSTFRFEAPTTALNALRTLRGCQLPKAILLEGSPGVGKTSLVSALAAVAGHRLQRINLSDQTDLIDLFGSDLPVEGGQPGEFQWRDAAFLDAMQKGDWVLLDEMNLASQTVLEGLNAVLDHRGTVFIPELGKSFNRHSDFRVFAAQNPLQQGGGRKGLPKSFLNRFTKVYLQEHTSEDLMIICKDLHPLPQSVIEMMIRFNEEMREQTMISRTIGRQGSPWEFNLRDLFRWFNLLASPNGLETTHHPAEYFWMIYRQRFRSERDREAVTEIFERVFNMKIRDTRPSPSITPSFLQIGHSLIERRGRSTIDVQLKHQHLHIAQSVLKGIELGWLTILAGECGVGKRSLVRGLAEAAGRELGEFAMHPGVDTSEILGSFEQQDVGRLLDAVTKEIIAIVEVISDTHPALTSRVTDIKAARQRCGNPADTNAMSSFAALCQEVLTQLTSHIDTSSARRALENLIKVGPNAVGFAWIDGQLIHAIKNGGWFLISEANLCSASVLDRLNSLCEANGVLVLSEKGSSTGSPEVLKPHKDFRLFMTYDPRHGELSRAMRNRGVELYVDRSEVQPVATGQGDSALADHSLLRTTSLLVDRFSNDEERSSSCVASLVADSVSNQSKHIIPYLPRFGAVVPQMEKASYATSAQILGSESLVDSILTQANEAGLPHEIPQKLIHALPIDITYNGNIHTARQSAVFVILQALLRNEARRSEVQAWLSDSNNAKTVLAISAASIRSGPSRNKAQAGHEIYPFTNYFRELVRQQLPLLIAEHNDNDHLERLDRICVFINLIEDHAKQPTFDYSSTKLLAGWLHDEVQGLSLFSPVLEKLSSLVKTVQLTSGMGQTQIWMLFRDVIGDHEARTEVIRLTQLANGLQDLQLRRTILQALASMTDIAPSPESIAELESLIAGTQVDSLKAFESRSGWTNWPVLSATELAVLRGVSDPAPLYFPLTCPQNARDALTVMLEDKHINISSMVQLQRTIGTSSTPAITFLALSNFLERMWEHSNSNDETLDGPADLFKPVRLASALRFSNTEIVKMVEIPQQDDALRFSVEALTWRTKVAEDRRKDTLYLALNAICMLCAAFGVPYTPHDDPLMSIQRINQNLAENHKDTGTTYLRDALINHIMPSINQLTKHPEDLKSVGLIWLAASRFLIDLYITNIPIDPGVRRSLLGEILHDRLSLVHEELAAIRSGEVTVKGIADSDRVTAIQAKIEVLQHEHESLGPSLERSSDAVRLSYLFNEVHSFLDDPYSKTRTDELVNALSHGHPQGFTRENDFQLASAAFVQRLSSNYIDMPDLVQPIMTAILFGKFGMRTLARDAELRLAKPLSTVLNAVEFPLAAGVRRFHRVDDASVDMSSRISTQLLAACAHSQLLNTKQQREVHLPGLFLRLDQLYQTWSHIRLKEQQEAQDSESLYRVRKTEVEVLSDQEQEEKEFLELFPQYENAGAEDSIVSKPREKDEPKEDKRFAIEQVVSFHRLVLDIFGHKQSETTSLLKGMIEDTLHHAFNLSAYDEQLDNSSIAYQVALLHRRQVEIKTSPIQPNFYLSPNEPEVRKAHSILVRLVGRLNHLIAEWPEQMVLQHVKDRVERILLLHARSPVALVLSAMEQLLVHTEDWEAYANRENSLSAFRDEISGLIIDWRKLELASWMRLLDDQAAQYIAQDNEWTMRLYGALIHGAVSSTNIAKHIKEVLPMVSTYISSSTFGTISARLGLLSAFQRMATDLSGQVPALASVATVLHNVLANARLFEPRLVDSMHSQRSVIDKAIKDFVRLASWKDVNVFALKASAQKSHKHLHRSIRKFRDLLRQPVSPILGELTGILSQEAAVPSDIISVHMLETTTLPSSAIEARRQANLIVPESLIRLDETLNRFTQVHTTVRSSLKCQGAVHMDDMAVDIIETAAALAKATPTSLTKENTKIINNLASRKRKAFSDLLKALRASGFSHAVRADQLARQQSTIWLAERPSITTESLPAEFDLTSVKKVESYHYRMDVMMSALRAAFNGHNDDIASQDLERGIGFTESVYALALTERDRTVSEIHSLSQLSSIVGRLRQCSQSPSVSGSQGLFDAFTEAESYTSQIHAALREVEEGIRHLRELQGVQVESDDLTDLHALRQESALLVQALSLSLNSAKDSGCSLFTQGEVALLDTFGTIQSKIIDSFTLQAIASPELRHLLDPVVEMARSMKRTTAPPATPSLPSDIWKKSDELIQALLVVAQQMKAPSSTGVKEDESPHIPTELKDQRIFNTSLRTVEIIQRISTFLLGLVNNKIASTTAPECLARILPFIEIFTESYAQSVTVHIQTVKAAYKLSYVVARLMLDLAQKGFCKPSEQSEDSSGGDGEMVEGSGMGSGTGDKNVSNEIKEESQVEGLQGEEEEEEQDEQQKGKDDEDDDAFSMDEDFEGKLDDGKEPDENEDDSGEEEEEEDHDQHVGDVDPLDPGAVDEKFWGDEEKEDQNKDQSDELMDQKTQEQEGESEMAAKEKEGKESKDKKEEKEQGEQAQEEAKEAEDEKKESGGDDQGEELDEETMEEHEQGEDEQPEGEDQGIQDQDQVAMPEGDKLDLPEDLNFDEDGEEGDEQKDDDAFDDDMKMSDAGEEDERENDRGSDVDMGNEEEGEDVEEAPPATGVGEDETEEEAQTEQNVDVSASNEMAQESELGQGVSGGIEGESKEEKEGEEKEKGEKEELDADAQGQDGPAPQSQQQSGPSNDQEQADGPVDSSGAPLPAQDNSQPQASRSLGDILKDIRRRRDEILSQREQEQPQPIDDVQASEQAPGQVEYIQEDQAKEDDMQALGRAGEEERQKLEDLNIIDEEEGEGELGGMEDQDDNEDDQVDNPEFQERELTHRSAAPIDEDERQREEKALTQADIGTGPKGQSADDTMDLDFDPTDEDGLECKDIKPDLEDDNEEVNLNIHDSSITIKEDTAAEDLWRKYASETSDLSYALCEQLRLILEPTLATRLQGDFRTGKRLNMRKIIPYIASEYTKDKIWLRRTKPSKREYQVLLSLDDSKSMFENNSIELAYKTLALVSQSMTKLEVGQVSIAKFGESIDILHPFDTPFTDSEGSKIIRNFGFNQNKTDVAKLLEKSLNYLSESRSTINSGGTDLWQLEIIISDGICQDHNKLRKLIRKAIEERVMIVFIIIDSLNKSSTTTTSNDQNLNGKGQTKTSILSMQTVEYNMINGEMKLDMKRYLDTFPFEFYVVLRDVEALPGVLADTLRQWMTRVSQSQE</sequence>
<evidence type="ECO:0000256" key="8">
    <source>
        <dbReference type="ARBA" id="ARBA00023186"/>
    </source>
</evidence>
<dbReference type="OrthoDB" id="5186at2759"/>
<dbReference type="GO" id="GO:0005524">
    <property type="term" value="F:ATP binding"/>
    <property type="evidence" value="ECO:0007669"/>
    <property type="project" value="UniProtKB-KW"/>
</dbReference>
<feature type="compositionally biased region" description="Low complexity" evidence="11">
    <location>
        <begin position="4489"/>
        <end position="4509"/>
    </location>
</feature>
<dbReference type="STRING" id="1296096.A0A1B9HV72"/>
<feature type="compositionally biased region" description="Basic and acidic residues" evidence="11">
    <location>
        <begin position="4277"/>
        <end position="4315"/>
    </location>
</feature>
<feature type="compositionally biased region" description="Acidic residues" evidence="11">
    <location>
        <begin position="4189"/>
        <end position="4201"/>
    </location>
</feature>